<comment type="caution">
    <text evidence="2">The sequence shown here is derived from an EMBL/GenBank/DDBJ whole genome shotgun (WGS) entry which is preliminary data.</text>
</comment>
<gene>
    <name evidence="2" type="ORF">DFL_001891</name>
</gene>
<evidence type="ECO:0000256" key="1">
    <source>
        <dbReference type="SAM" id="MobiDB-lite"/>
    </source>
</evidence>
<dbReference type="AlphaFoldDB" id="A0A437A8Y9"/>
<feature type="compositionally biased region" description="Polar residues" evidence="1">
    <location>
        <begin position="100"/>
        <end position="114"/>
    </location>
</feature>
<sequence length="114" mass="11857">MSSTSPKKPLAPTNPNSSTLNQSNLVSEVPVSVGHGGSLDPLLSGNLPPQKVFPVHQPGESSRQLAQAVLQYGNEPPADVFGRDGLVQDYAAEPLASDPHLSSNFNLGNQSAEG</sequence>
<evidence type="ECO:0000313" key="2">
    <source>
        <dbReference type="EMBL" id="RVD87674.1"/>
    </source>
</evidence>
<dbReference type="RefSeq" id="XP_067493218.1">
    <property type="nucleotide sequence ID" value="XM_067630588.1"/>
</dbReference>
<dbReference type="OrthoDB" id="10486394at2759"/>
<accession>A0A437A8Y9</accession>
<dbReference type="GeneID" id="93584202"/>
<reference evidence="2 3" key="1">
    <citation type="submission" date="2019-01" db="EMBL/GenBank/DDBJ databases">
        <title>Intercellular communication is required for trap formation in the nematode-trapping fungus Duddingtonia flagrans.</title>
        <authorList>
            <person name="Youssar L."/>
            <person name="Wernet V."/>
            <person name="Hensel N."/>
            <person name="Hildebrandt H.-G."/>
            <person name="Fischer R."/>
        </authorList>
    </citation>
    <scope>NUCLEOTIDE SEQUENCE [LARGE SCALE GENOMIC DNA]</scope>
    <source>
        <strain evidence="2 3">CBS H-5679</strain>
    </source>
</reference>
<dbReference type="VEuPathDB" id="FungiDB:DFL_001891"/>
<organism evidence="2 3">
    <name type="scientific">Arthrobotrys flagrans</name>
    <name type="common">Nematode-trapping fungus</name>
    <name type="synonym">Trichothecium flagrans</name>
    <dbReference type="NCBI Taxonomy" id="97331"/>
    <lineage>
        <taxon>Eukaryota</taxon>
        <taxon>Fungi</taxon>
        <taxon>Dikarya</taxon>
        <taxon>Ascomycota</taxon>
        <taxon>Pezizomycotina</taxon>
        <taxon>Orbiliomycetes</taxon>
        <taxon>Orbiliales</taxon>
        <taxon>Orbiliaceae</taxon>
        <taxon>Arthrobotrys</taxon>
    </lineage>
</organism>
<keyword evidence="3" id="KW-1185">Reference proteome</keyword>
<dbReference type="Proteomes" id="UP000283090">
    <property type="component" value="Unassembled WGS sequence"/>
</dbReference>
<feature type="region of interest" description="Disordered" evidence="1">
    <location>
        <begin position="1"/>
        <end position="46"/>
    </location>
</feature>
<feature type="compositionally biased region" description="Polar residues" evidence="1">
    <location>
        <begin position="13"/>
        <end position="26"/>
    </location>
</feature>
<protein>
    <submittedName>
        <fullName evidence="2">Uncharacterized protein</fullName>
    </submittedName>
</protein>
<proteinExistence type="predicted"/>
<dbReference type="EMBL" id="SAEB01000003">
    <property type="protein sequence ID" value="RVD87674.1"/>
    <property type="molecule type" value="Genomic_DNA"/>
</dbReference>
<evidence type="ECO:0000313" key="3">
    <source>
        <dbReference type="Proteomes" id="UP000283090"/>
    </source>
</evidence>
<feature type="region of interest" description="Disordered" evidence="1">
    <location>
        <begin position="94"/>
        <end position="114"/>
    </location>
</feature>
<name>A0A437A8Y9_ARTFL</name>